<keyword evidence="2" id="KW-0663">Pyridoxal phosphate</keyword>
<dbReference type="InterPro" id="IPR015421">
    <property type="entry name" value="PyrdxlP-dep_Trfase_major"/>
</dbReference>
<dbReference type="GO" id="GO:0003700">
    <property type="term" value="F:DNA-binding transcription factor activity"/>
    <property type="evidence" value="ECO:0007669"/>
    <property type="project" value="InterPro"/>
</dbReference>
<evidence type="ECO:0000256" key="6">
    <source>
        <dbReference type="SAM" id="MobiDB-lite"/>
    </source>
</evidence>
<keyword evidence="8" id="KW-0808">Transferase</keyword>
<dbReference type="PROSITE" id="PS50949">
    <property type="entry name" value="HTH_GNTR"/>
    <property type="match status" value="1"/>
</dbReference>
<keyword evidence="5" id="KW-0804">Transcription</keyword>
<comment type="similarity">
    <text evidence="1">In the C-terminal section; belongs to the class-I pyridoxal-phosphate-dependent aminotransferase family.</text>
</comment>
<sequence length="511" mass="57026">MNDLAIHLTDENGKHLYEQIYEYIADEIREGKLLAGEKLPSTRSLADYLQVARSTVELAYEQLQSEGYIESVPYKGYYICRVEELYRIGNSANRAFGRKTSESGAAGNGIWGTGTAKGEETANRQGSDGMRRERKEGCEGMEPKAPSGAGRRFDIDFSPNAIDMSLFPFGTWRKITRDILSGDRKELFALGEARGDRSLRETVCRYLHASRGVNASPDQIVVGAGNDYLLLLLQYILGRDITAAFENPSYRRAFRIFSSFAARTVTVPSDENGIRVDGLLSSGANVAYVMPSRQFPTGTVMPIGRRTELLRWAGSAEDRYLVEDDYDSEFRYRGKPIPSLQSADTAGRVIYIGTFSKSVAPAIRISFMVLPEGLMEVYEKKCGFFASTVSRIDQTILNEFILSGAFERHLNRMRKAYREKHDLLLECLQPLLDRFRLSGEYAGLHVLLTTREPAGEEALLKRAAERGVRIYGLKEAALAPFETECATVLLGYGGLDQGKIREGIGRLNEVL</sequence>
<evidence type="ECO:0000256" key="2">
    <source>
        <dbReference type="ARBA" id="ARBA00022898"/>
    </source>
</evidence>
<dbReference type="InterPro" id="IPR051446">
    <property type="entry name" value="HTH_trans_reg/aminotransferase"/>
</dbReference>
<dbReference type="PANTHER" id="PTHR46577:SF1">
    <property type="entry name" value="HTH-TYPE TRANSCRIPTIONAL REGULATORY PROTEIN GABR"/>
    <property type="match status" value="1"/>
</dbReference>
<accession>A0A9D2SQJ6</accession>
<dbReference type="PRINTS" id="PR00035">
    <property type="entry name" value="HTHGNTR"/>
</dbReference>
<comment type="caution">
    <text evidence="8">The sequence shown here is derived from an EMBL/GenBank/DDBJ whole genome shotgun (WGS) entry which is preliminary data.</text>
</comment>
<gene>
    <name evidence="8" type="ORF">H9761_12550</name>
</gene>
<dbReference type="GO" id="GO:0003677">
    <property type="term" value="F:DNA binding"/>
    <property type="evidence" value="ECO:0007669"/>
    <property type="project" value="UniProtKB-KW"/>
</dbReference>
<reference evidence="8" key="2">
    <citation type="submission" date="2021-04" db="EMBL/GenBank/DDBJ databases">
        <authorList>
            <person name="Gilroy R."/>
        </authorList>
    </citation>
    <scope>NUCLEOTIDE SEQUENCE</scope>
    <source>
        <strain evidence="8">USAMLcec2-132</strain>
    </source>
</reference>
<feature type="compositionally biased region" description="Basic and acidic residues" evidence="6">
    <location>
        <begin position="129"/>
        <end position="142"/>
    </location>
</feature>
<feature type="region of interest" description="Disordered" evidence="6">
    <location>
        <begin position="107"/>
        <end position="150"/>
    </location>
</feature>
<evidence type="ECO:0000256" key="3">
    <source>
        <dbReference type="ARBA" id="ARBA00023015"/>
    </source>
</evidence>
<evidence type="ECO:0000256" key="4">
    <source>
        <dbReference type="ARBA" id="ARBA00023125"/>
    </source>
</evidence>
<evidence type="ECO:0000259" key="7">
    <source>
        <dbReference type="PROSITE" id="PS50949"/>
    </source>
</evidence>
<dbReference type="GO" id="GO:0030170">
    <property type="term" value="F:pyridoxal phosphate binding"/>
    <property type="evidence" value="ECO:0007669"/>
    <property type="project" value="InterPro"/>
</dbReference>
<dbReference type="PANTHER" id="PTHR46577">
    <property type="entry name" value="HTH-TYPE TRANSCRIPTIONAL REGULATORY PROTEIN GABR"/>
    <property type="match status" value="1"/>
</dbReference>
<protein>
    <submittedName>
        <fullName evidence="8">PLP-dependent aminotransferase family protein</fullName>
    </submittedName>
</protein>
<dbReference type="SUPFAM" id="SSF53383">
    <property type="entry name" value="PLP-dependent transferases"/>
    <property type="match status" value="1"/>
</dbReference>
<dbReference type="EMBL" id="DWWS01000045">
    <property type="protein sequence ID" value="HJC24523.1"/>
    <property type="molecule type" value="Genomic_DNA"/>
</dbReference>
<dbReference type="InterPro" id="IPR015424">
    <property type="entry name" value="PyrdxlP-dep_Trfase"/>
</dbReference>
<evidence type="ECO:0000313" key="8">
    <source>
        <dbReference type="EMBL" id="HJC24523.1"/>
    </source>
</evidence>
<reference evidence="8" key="1">
    <citation type="journal article" date="2021" name="PeerJ">
        <title>Extensive microbial diversity within the chicken gut microbiome revealed by metagenomics and culture.</title>
        <authorList>
            <person name="Gilroy R."/>
            <person name="Ravi A."/>
            <person name="Getino M."/>
            <person name="Pursley I."/>
            <person name="Horton D.L."/>
            <person name="Alikhan N.F."/>
            <person name="Baker D."/>
            <person name="Gharbi K."/>
            <person name="Hall N."/>
            <person name="Watson M."/>
            <person name="Adriaenssens E.M."/>
            <person name="Foster-Nyarko E."/>
            <person name="Jarju S."/>
            <person name="Secka A."/>
            <person name="Antonio M."/>
            <person name="Oren A."/>
            <person name="Chaudhuri R.R."/>
            <person name="La Ragione R."/>
            <person name="Hildebrand F."/>
            <person name="Pallen M.J."/>
        </authorList>
    </citation>
    <scope>NUCLEOTIDE SEQUENCE</scope>
    <source>
        <strain evidence="8">USAMLcec2-132</strain>
    </source>
</reference>
<feature type="domain" description="HTH gntR-type" evidence="7">
    <location>
        <begin position="14"/>
        <end position="82"/>
    </location>
</feature>
<dbReference type="GO" id="GO:0008483">
    <property type="term" value="F:transaminase activity"/>
    <property type="evidence" value="ECO:0007669"/>
    <property type="project" value="UniProtKB-KW"/>
</dbReference>
<dbReference type="InterPro" id="IPR036390">
    <property type="entry name" value="WH_DNA-bd_sf"/>
</dbReference>
<dbReference type="CDD" id="cd07377">
    <property type="entry name" value="WHTH_GntR"/>
    <property type="match status" value="1"/>
</dbReference>
<dbReference type="Gene3D" id="3.40.640.10">
    <property type="entry name" value="Type I PLP-dependent aspartate aminotransferase-like (Major domain)"/>
    <property type="match status" value="1"/>
</dbReference>
<dbReference type="Pfam" id="PF00392">
    <property type="entry name" value="GntR"/>
    <property type="match status" value="1"/>
</dbReference>
<dbReference type="Pfam" id="PF00155">
    <property type="entry name" value="Aminotran_1_2"/>
    <property type="match status" value="1"/>
</dbReference>
<evidence type="ECO:0000256" key="5">
    <source>
        <dbReference type="ARBA" id="ARBA00023163"/>
    </source>
</evidence>
<dbReference type="InterPro" id="IPR036388">
    <property type="entry name" value="WH-like_DNA-bd_sf"/>
</dbReference>
<dbReference type="Gene3D" id="1.10.10.10">
    <property type="entry name" value="Winged helix-like DNA-binding domain superfamily/Winged helix DNA-binding domain"/>
    <property type="match status" value="1"/>
</dbReference>
<dbReference type="InterPro" id="IPR004839">
    <property type="entry name" value="Aminotransferase_I/II_large"/>
</dbReference>
<dbReference type="SUPFAM" id="SSF46785">
    <property type="entry name" value="Winged helix' DNA-binding domain"/>
    <property type="match status" value="1"/>
</dbReference>
<evidence type="ECO:0000256" key="1">
    <source>
        <dbReference type="ARBA" id="ARBA00005384"/>
    </source>
</evidence>
<organism evidence="8 9">
    <name type="scientific">Candidatus Eisenbergiella merdavium</name>
    <dbReference type="NCBI Taxonomy" id="2838551"/>
    <lineage>
        <taxon>Bacteria</taxon>
        <taxon>Bacillati</taxon>
        <taxon>Bacillota</taxon>
        <taxon>Clostridia</taxon>
        <taxon>Lachnospirales</taxon>
        <taxon>Lachnospiraceae</taxon>
        <taxon>Eisenbergiella</taxon>
    </lineage>
</organism>
<dbReference type="InterPro" id="IPR000524">
    <property type="entry name" value="Tscrpt_reg_HTH_GntR"/>
</dbReference>
<name>A0A9D2SQJ6_9FIRM</name>
<keyword evidence="4" id="KW-0238">DNA-binding</keyword>
<dbReference type="CDD" id="cd00609">
    <property type="entry name" value="AAT_like"/>
    <property type="match status" value="1"/>
</dbReference>
<keyword evidence="8" id="KW-0032">Aminotransferase</keyword>
<keyword evidence="3" id="KW-0805">Transcription regulation</keyword>
<dbReference type="AlphaFoldDB" id="A0A9D2SQJ6"/>
<dbReference type="Proteomes" id="UP000823891">
    <property type="component" value="Unassembled WGS sequence"/>
</dbReference>
<evidence type="ECO:0000313" key="9">
    <source>
        <dbReference type="Proteomes" id="UP000823891"/>
    </source>
</evidence>
<dbReference type="SMART" id="SM00345">
    <property type="entry name" value="HTH_GNTR"/>
    <property type="match status" value="1"/>
</dbReference>
<proteinExistence type="inferred from homology"/>